<dbReference type="Proteomes" id="UP001597299">
    <property type="component" value="Unassembled WGS sequence"/>
</dbReference>
<feature type="compositionally biased region" description="Gly residues" evidence="1">
    <location>
        <begin position="153"/>
        <end position="166"/>
    </location>
</feature>
<feature type="compositionally biased region" description="Low complexity" evidence="1">
    <location>
        <begin position="255"/>
        <end position="264"/>
    </location>
</feature>
<keyword evidence="2" id="KW-0732">Signal</keyword>
<comment type="caution">
    <text evidence="4">The sequence shown here is derived from an EMBL/GenBank/DDBJ whole genome shotgun (WGS) entry which is preliminary data.</text>
</comment>
<feature type="domain" description="SH3b" evidence="3">
    <location>
        <begin position="21"/>
        <end position="84"/>
    </location>
</feature>
<evidence type="ECO:0000256" key="2">
    <source>
        <dbReference type="SAM" id="SignalP"/>
    </source>
</evidence>
<feature type="chain" id="PRO_5045379673" evidence="2">
    <location>
        <begin position="21"/>
        <end position="278"/>
    </location>
</feature>
<accession>A0ABW4YVH1</accession>
<dbReference type="RefSeq" id="WP_213353164.1">
    <property type="nucleotide sequence ID" value="NZ_JAHBGB010000033.1"/>
</dbReference>
<proteinExistence type="predicted"/>
<gene>
    <name evidence="4" type="ORF">ACFSNC_07155</name>
</gene>
<feature type="compositionally biased region" description="Pro residues" evidence="1">
    <location>
        <begin position="167"/>
        <end position="191"/>
    </location>
</feature>
<feature type="signal peptide" evidence="2">
    <location>
        <begin position="1"/>
        <end position="20"/>
    </location>
</feature>
<name>A0ABW4YVH1_9HYPH</name>
<keyword evidence="5" id="KW-1185">Reference proteome</keyword>
<dbReference type="PROSITE" id="PS51781">
    <property type="entry name" value="SH3B"/>
    <property type="match status" value="1"/>
</dbReference>
<reference evidence="5" key="1">
    <citation type="journal article" date="2019" name="Int. J. Syst. Evol. Microbiol.">
        <title>The Global Catalogue of Microorganisms (GCM) 10K type strain sequencing project: providing services to taxonomists for standard genome sequencing and annotation.</title>
        <authorList>
            <consortium name="The Broad Institute Genomics Platform"/>
            <consortium name="The Broad Institute Genome Sequencing Center for Infectious Disease"/>
            <person name="Wu L."/>
            <person name="Ma J."/>
        </authorList>
    </citation>
    <scope>NUCLEOTIDE SEQUENCE [LARGE SCALE GENOMIC DNA]</scope>
    <source>
        <strain evidence="5">CCM 7435</strain>
    </source>
</reference>
<evidence type="ECO:0000313" key="4">
    <source>
        <dbReference type="EMBL" id="MFD2140170.1"/>
    </source>
</evidence>
<evidence type="ECO:0000259" key="3">
    <source>
        <dbReference type="PROSITE" id="PS51781"/>
    </source>
</evidence>
<feature type="compositionally biased region" description="Gly residues" evidence="1">
    <location>
        <begin position="200"/>
        <end position="219"/>
    </location>
</feature>
<feature type="compositionally biased region" description="Pro residues" evidence="1">
    <location>
        <begin position="245"/>
        <end position="254"/>
    </location>
</feature>
<dbReference type="EMBL" id="JBHUHD010000001">
    <property type="protein sequence ID" value="MFD2140170.1"/>
    <property type="molecule type" value="Genomic_DNA"/>
</dbReference>
<dbReference type="Pfam" id="PF08239">
    <property type="entry name" value="SH3_3"/>
    <property type="match status" value="1"/>
</dbReference>
<dbReference type="InterPro" id="IPR003646">
    <property type="entry name" value="SH3-like_bac-type"/>
</dbReference>
<feature type="compositionally biased region" description="Pro residues" evidence="1">
    <location>
        <begin position="220"/>
        <end position="234"/>
    </location>
</feature>
<dbReference type="SMART" id="SM00287">
    <property type="entry name" value="SH3b"/>
    <property type="match status" value="1"/>
</dbReference>
<organism evidence="4 5">
    <name type="scientific">Ancylobacter oerskovii</name>
    <dbReference type="NCBI Taxonomy" id="459519"/>
    <lineage>
        <taxon>Bacteria</taxon>
        <taxon>Pseudomonadati</taxon>
        <taxon>Pseudomonadota</taxon>
        <taxon>Alphaproteobacteria</taxon>
        <taxon>Hyphomicrobiales</taxon>
        <taxon>Xanthobacteraceae</taxon>
        <taxon>Ancylobacter</taxon>
    </lineage>
</organism>
<protein>
    <submittedName>
        <fullName evidence="4">SH3 domain-containing protein</fullName>
    </submittedName>
</protein>
<dbReference type="Gene3D" id="2.30.30.40">
    <property type="entry name" value="SH3 Domains"/>
    <property type="match status" value="1"/>
</dbReference>
<sequence>MKRLLAAAAGLVALTGVASAQTDGFVTTDVNLRAGPGTDYPAVAVLGAGTPLAIFGCLESYSWCDVDWRGYRGWVSARYLEYDYRGRRVELPDYAPMIGVPIIGFSIDNYWGRYYRDRPWYGDRYRWGAPPGRRPPPPPPPGGGWYGGPPPGGGWNNGPPRGGWNGGPPPRGGWNDAPPPRGGWNDGPPPRGGWNDAPPRGGGNGGWNGGGGGWNGGGGGPPPRGNGGPPPQQGRPPQQERPPQQALPPGPPPQMGQRPGPQRQNDGCPDVAMRKGQC</sequence>
<evidence type="ECO:0000313" key="5">
    <source>
        <dbReference type="Proteomes" id="UP001597299"/>
    </source>
</evidence>
<feature type="region of interest" description="Disordered" evidence="1">
    <location>
        <begin position="132"/>
        <end position="278"/>
    </location>
</feature>
<feature type="compositionally biased region" description="Pro residues" evidence="1">
    <location>
        <begin position="132"/>
        <end position="152"/>
    </location>
</feature>
<evidence type="ECO:0000256" key="1">
    <source>
        <dbReference type="SAM" id="MobiDB-lite"/>
    </source>
</evidence>
<feature type="compositionally biased region" description="Low complexity" evidence="1">
    <location>
        <begin position="235"/>
        <end position="244"/>
    </location>
</feature>